<dbReference type="PANTHER" id="PTHR43300:SF4">
    <property type="entry name" value="ACYL-[ACYL-CARRIER-PROTEIN]--UDP-N-ACETYLGLUCOSAMINE O-ACYLTRANSFERASE"/>
    <property type="match status" value="1"/>
</dbReference>
<proteinExistence type="inferred from homology"/>
<reference evidence="5 6" key="1">
    <citation type="submission" date="2018-11" db="EMBL/GenBank/DDBJ databases">
        <title>Draft genome sequence of Ferruginibacter sp. BO-59.</title>
        <authorList>
            <person name="Im W.T."/>
        </authorList>
    </citation>
    <scope>NUCLEOTIDE SEQUENCE [LARGE SCALE GENOMIC DNA]</scope>
    <source>
        <strain evidence="5 6">BO-59</strain>
    </source>
</reference>
<evidence type="ECO:0000256" key="1">
    <source>
        <dbReference type="ARBA" id="ARBA00007274"/>
    </source>
</evidence>
<sequence length="186" mass="20171">MANRIHKLADVQSPDIGDGSYIWQFVIVLPNAVIGKNCNICSHCFIENDVNIGDNVTIKNGVQIWDGIMIENDVFIGPNVTFTNDKFPRSKQHLKSFEKTLVKKGCSIGANATIIGGITIGEYSLVGAGSVVTKSVPANAMVFGNPAKIMGWVNANGEKLIKSGKGWQNSEGDKYFIKDNCLIKLP</sequence>
<organism evidence="5 6">
    <name type="scientific">Hanamia caeni</name>
    <dbReference type="NCBI Taxonomy" id="2294116"/>
    <lineage>
        <taxon>Bacteria</taxon>
        <taxon>Pseudomonadati</taxon>
        <taxon>Bacteroidota</taxon>
        <taxon>Chitinophagia</taxon>
        <taxon>Chitinophagales</taxon>
        <taxon>Chitinophagaceae</taxon>
        <taxon>Hanamia</taxon>
    </lineage>
</organism>
<comment type="caution">
    <text evidence="5">The sequence shown here is derived from an EMBL/GenBank/DDBJ whole genome shotgun (WGS) entry which is preliminary data.</text>
</comment>
<protein>
    <submittedName>
        <fullName evidence="5">N-acetyltransferase</fullName>
    </submittedName>
</protein>
<dbReference type="Gene3D" id="2.160.10.10">
    <property type="entry name" value="Hexapeptide repeat proteins"/>
    <property type="match status" value="1"/>
</dbReference>
<dbReference type="RefSeq" id="WP_123122610.1">
    <property type="nucleotide sequence ID" value="NZ_RJJR01000026.1"/>
</dbReference>
<dbReference type="PROSITE" id="PS00101">
    <property type="entry name" value="HEXAPEP_TRANSFERASES"/>
    <property type="match status" value="1"/>
</dbReference>
<dbReference type="InterPro" id="IPR011004">
    <property type="entry name" value="Trimer_LpxA-like_sf"/>
</dbReference>
<keyword evidence="2 5" id="KW-0808">Transferase</keyword>
<name>A0A3M9N325_9BACT</name>
<evidence type="ECO:0000256" key="2">
    <source>
        <dbReference type="ARBA" id="ARBA00022679"/>
    </source>
</evidence>
<evidence type="ECO:0000313" key="5">
    <source>
        <dbReference type="EMBL" id="RNI32194.1"/>
    </source>
</evidence>
<dbReference type="GO" id="GO:0016746">
    <property type="term" value="F:acyltransferase activity"/>
    <property type="evidence" value="ECO:0007669"/>
    <property type="project" value="UniProtKB-KW"/>
</dbReference>
<dbReference type="InterPro" id="IPR001451">
    <property type="entry name" value="Hexapep"/>
</dbReference>
<keyword evidence="6" id="KW-1185">Reference proteome</keyword>
<gene>
    <name evidence="5" type="ORF">EFY79_20385</name>
</gene>
<accession>A0A3M9N325</accession>
<evidence type="ECO:0000256" key="3">
    <source>
        <dbReference type="ARBA" id="ARBA00022737"/>
    </source>
</evidence>
<dbReference type="AlphaFoldDB" id="A0A3M9N325"/>
<dbReference type="PANTHER" id="PTHR43300">
    <property type="entry name" value="ACETYLTRANSFERASE"/>
    <property type="match status" value="1"/>
</dbReference>
<evidence type="ECO:0000313" key="6">
    <source>
        <dbReference type="Proteomes" id="UP000267223"/>
    </source>
</evidence>
<dbReference type="InterPro" id="IPR018357">
    <property type="entry name" value="Hexapep_transf_CS"/>
</dbReference>
<dbReference type="InterPro" id="IPR050179">
    <property type="entry name" value="Trans_hexapeptide_repeat"/>
</dbReference>
<evidence type="ECO:0000256" key="4">
    <source>
        <dbReference type="ARBA" id="ARBA00023315"/>
    </source>
</evidence>
<dbReference type="OrthoDB" id="9801697at2"/>
<keyword evidence="4" id="KW-0012">Acyltransferase</keyword>
<dbReference type="Proteomes" id="UP000267223">
    <property type="component" value="Unassembled WGS sequence"/>
</dbReference>
<dbReference type="EMBL" id="RJJR01000026">
    <property type="protein sequence ID" value="RNI32194.1"/>
    <property type="molecule type" value="Genomic_DNA"/>
</dbReference>
<dbReference type="CDD" id="cd03358">
    <property type="entry name" value="LbH_WxcM_N_like"/>
    <property type="match status" value="1"/>
</dbReference>
<dbReference type="Pfam" id="PF00132">
    <property type="entry name" value="Hexapep"/>
    <property type="match status" value="3"/>
</dbReference>
<keyword evidence="3" id="KW-0677">Repeat</keyword>
<dbReference type="SUPFAM" id="SSF51161">
    <property type="entry name" value="Trimeric LpxA-like enzymes"/>
    <property type="match status" value="1"/>
</dbReference>
<comment type="similarity">
    <text evidence="1">Belongs to the transferase hexapeptide repeat family.</text>
</comment>